<evidence type="ECO:0000256" key="4">
    <source>
        <dbReference type="ARBA" id="ARBA00022737"/>
    </source>
</evidence>
<evidence type="ECO:0000313" key="12">
    <source>
        <dbReference type="Proteomes" id="UP000011863"/>
    </source>
</evidence>
<feature type="transmembrane region" description="Helical" evidence="9">
    <location>
        <begin position="909"/>
        <end position="927"/>
    </location>
</feature>
<accession>A0A6C7EA14</accession>
<keyword evidence="9" id="KW-0472">Membrane</keyword>
<dbReference type="PROSITE" id="PS50847">
    <property type="entry name" value="GRAM_POS_ANCHORING"/>
    <property type="match status" value="1"/>
</dbReference>
<feature type="domain" description="Gram-positive cocci surface proteins LPxTG" evidence="10">
    <location>
        <begin position="898"/>
        <end position="932"/>
    </location>
</feature>
<dbReference type="InterPro" id="IPR038081">
    <property type="entry name" value="CalX-like_sf"/>
</dbReference>
<keyword evidence="1" id="KW-0134">Cell wall</keyword>
<evidence type="ECO:0000256" key="8">
    <source>
        <dbReference type="SAM" id="MobiDB-lite"/>
    </source>
</evidence>
<protein>
    <recommendedName>
        <fullName evidence="10">Gram-positive cocci surface proteins LPxTG domain-containing protein</fullName>
    </recommendedName>
</protein>
<feature type="compositionally biased region" description="Low complexity" evidence="8">
    <location>
        <begin position="752"/>
        <end position="789"/>
    </location>
</feature>
<evidence type="ECO:0000256" key="3">
    <source>
        <dbReference type="ARBA" id="ARBA00022729"/>
    </source>
</evidence>
<dbReference type="GO" id="GO:0098703">
    <property type="term" value="P:calcium ion import across plasma membrane"/>
    <property type="evidence" value="ECO:0007669"/>
    <property type="project" value="TreeGrafter"/>
</dbReference>
<name>A0A6C7EA14_ILUCY</name>
<dbReference type="Proteomes" id="UP000011863">
    <property type="component" value="Chromosome"/>
</dbReference>
<keyword evidence="4" id="KW-0677">Repeat</keyword>
<dbReference type="InterPro" id="IPR006626">
    <property type="entry name" value="PbH1"/>
</dbReference>
<dbReference type="RefSeq" id="WP_015443761.1">
    <property type="nucleotide sequence ID" value="NC_020520.1"/>
</dbReference>
<dbReference type="Gene3D" id="2.160.20.20">
    <property type="match status" value="1"/>
</dbReference>
<proteinExistence type="predicted"/>
<dbReference type="GO" id="GO:0007154">
    <property type="term" value="P:cell communication"/>
    <property type="evidence" value="ECO:0007669"/>
    <property type="project" value="InterPro"/>
</dbReference>
<reference evidence="11 12" key="1">
    <citation type="journal article" date="2013" name="Int. J. Syst. Evol. Microbiol.">
        <title>Ilumatobacter nonamiense sp. nov. and Ilumatobacter coccineum sp. nov., isolated from seashore sand.</title>
        <authorList>
            <person name="Matsumoto A."/>
            <person name="Kasai H."/>
            <person name="Matsuo Y."/>
            <person name="Shizuri Y."/>
            <person name="Ichikawa N."/>
            <person name="Fujita N."/>
            <person name="Omura S."/>
            <person name="Takahashi Y."/>
        </authorList>
    </citation>
    <scope>NUCLEOTIDE SEQUENCE [LARGE SCALE GENOMIC DNA]</scope>
    <source>
        <strain evidence="12">NBRC 103263 / KCTC 29153 / YM16-304</strain>
    </source>
</reference>
<keyword evidence="6" id="KW-0406">Ion transport</keyword>
<dbReference type="AlphaFoldDB" id="A0A6C7EA14"/>
<evidence type="ECO:0000256" key="7">
    <source>
        <dbReference type="ARBA" id="ARBA00023088"/>
    </source>
</evidence>
<evidence type="ECO:0000259" key="10">
    <source>
        <dbReference type="PROSITE" id="PS50847"/>
    </source>
</evidence>
<dbReference type="Gene3D" id="2.60.40.2030">
    <property type="match status" value="1"/>
</dbReference>
<keyword evidence="9" id="KW-1133">Transmembrane helix</keyword>
<dbReference type="GO" id="GO:0005432">
    <property type="term" value="F:calcium:sodium antiporter activity"/>
    <property type="evidence" value="ECO:0007669"/>
    <property type="project" value="TreeGrafter"/>
</dbReference>
<keyword evidence="7" id="KW-0572">Peptidoglycan-anchor</keyword>
<evidence type="ECO:0000256" key="2">
    <source>
        <dbReference type="ARBA" id="ARBA00022525"/>
    </source>
</evidence>
<dbReference type="PANTHER" id="PTHR11878:SF65">
    <property type="entry name" value="NA_CA-EXCHANGE PROTEIN, ISOFORM G"/>
    <property type="match status" value="1"/>
</dbReference>
<dbReference type="SUPFAM" id="SSF141072">
    <property type="entry name" value="CalX-like"/>
    <property type="match status" value="1"/>
</dbReference>
<keyword evidence="5" id="KW-0106">Calcium</keyword>
<feature type="region of interest" description="Disordered" evidence="8">
    <location>
        <begin position="625"/>
        <end position="647"/>
    </location>
</feature>
<evidence type="ECO:0000256" key="5">
    <source>
        <dbReference type="ARBA" id="ARBA00022837"/>
    </source>
</evidence>
<dbReference type="InterPro" id="IPR059226">
    <property type="entry name" value="Choice_anch_Q_dom"/>
</dbReference>
<organism evidence="11 12">
    <name type="scientific">Ilumatobacter coccineus (strain NBRC 103263 / KCTC 29153 / YM16-304)</name>
    <dbReference type="NCBI Taxonomy" id="1313172"/>
    <lineage>
        <taxon>Bacteria</taxon>
        <taxon>Bacillati</taxon>
        <taxon>Actinomycetota</taxon>
        <taxon>Acidimicrobiia</taxon>
        <taxon>Acidimicrobiales</taxon>
        <taxon>Ilumatobacteraceae</taxon>
        <taxon>Ilumatobacter</taxon>
    </lineage>
</organism>
<keyword evidence="12" id="KW-1185">Reference proteome</keyword>
<gene>
    <name evidence="11" type="ORF">YM304_42000</name>
</gene>
<dbReference type="NCBIfam" id="NF041518">
    <property type="entry name" value="choice_anch_Q"/>
    <property type="match status" value="1"/>
</dbReference>
<dbReference type="InterPro" id="IPR019931">
    <property type="entry name" value="LPXTG_anchor"/>
</dbReference>
<keyword evidence="6" id="KW-0813">Transport</keyword>
<dbReference type="InterPro" id="IPR003644">
    <property type="entry name" value="Calx_beta"/>
</dbReference>
<keyword evidence="9" id="KW-0812">Transmembrane</keyword>
<keyword evidence="2" id="KW-0964">Secreted</keyword>
<dbReference type="InterPro" id="IPR011050">
    <property type="entry name" value="Pectin_lyase_fold/virulence"/>
</dbReference>
<dbReference type="InterPro" id="IPR012332">
    <property type="entry name" value="Autotransporter_pectin_lyase_C"/>
</dbReference>
<keyword evidence="3" id="KW-0732">Signal</keyword>
<evidence type="ECO:0000256" key="6">
    <source>
        <dbReference type="ARBA" id="ARBA00023065"/>
    </source>
</evidence>
<feature type="region of interest" description="Disordered" evidence="8">
    <location>
        <begin position="752"/>
        <end position="803"/>
    </location>
</feature>
<dbReference type="InterPro" id="IPR051171">
    <property type="entry name" value="CaCA"/>
</dbReference>
<dbReference type="SMART" id="SM00710">
    <property type="entry name" value="PbH1"/>
    <property type="match status" value="7"/>
</dbReference>
<dbReference type="EMBL" id="AP012057">
    <property type="protein sequence ID" value="BAN04514.1"/>
    <property type="molecule type" value="Genomic_DNA"/>
</dbReference>
<dbReference type="PANTHER" id="PTHR11878">
    <property type="entry name" value="SODIUM/CALCIUM EXCHANGER"/>
    <property type="match status" value="1"/>
</dbReference>
<dbReference type="GO" id="GO:0016020">
    <property type="term" value="C:membrane"/>
    <property type="evidence" value="ECO:0007669"/>
    <property type="project" value="InterPro"/>
</dbReference>
<dbReference type="SUPFAM" id="SSF51126">
    <property type="entry name" value="Pectin lyase-like"/>
    <property type="match status" value="1"/>
</dbReference>
<dbReference type="SMART" id="SM00237">
    <property type="entry name" value="Calx_beta"/>
    <property type="match status" value="1"/>
</dbReference>
<sequence>MGTLHNHSDDPARTGIQRLRDGLTTSAALGATITVVAGAVLVNGQPVGADPVGGPTEVTSLDDEINGDATTSLREALANAEGNAGPDTITFAPALFAGGPAVIEIGSTLRTFAHDVTITGPGADQLTVRAVDESEEGEDVTAFYFYGDVAVSISNISIEATGSGIEAYGYYDGSMIESVTLSGVDIEARREAVSISTVSGDVTITDSTLTNSEGGNGPIAAIYNAYGNVALTDVDITEAEAPIVGDGFAPFAEPRLGLIVERAASIDLTRVTTDTSYDGVLLRWVDGDVEVSDSEVTSDTGGLAISYAGDVDLTDSTVTKLSDGMYVGRSFGPRRSAAVSIAGAGDIDIDTVSIDGGGVQAHYSSSLDITSSTISDSSTGAIHSVGVPLHLSDSTISNNVALYGTALIEAGGDGRRFPCLDLCLDGAAADAPGLDGPGDYDSVTIINTTISDNDIHEDSTIIRSFERYSGDFLDSADEPYTLSGVQLLHSTIAGNAVADEFPYGPPPLEEPAPAVVEASSVVIDHSIVTDNDGMTLIDPDAGLRLADASGLGDAASLDGGLSPITASHSILPAAYGPVEGTNVFADDPGLGRLTDNGGPTETMLPDLDSPAVDAGAAGVVISIDQRGEDRPSGEASDIGSVERQASSISISADPATVAESDGTVTLTVTRTGDGEGDASVRVSTADGTATAGDDYTALDQVVVLPAGQATTTVDLLIASDDDVEPDETLTVTMSEADNVTIDVASVEVTITDSTTPTTTTPTTVPTSSTPTTTPSTTVPDATTTTTTTPLQINGDNPPPVAGGSESSFTVIIEQGDDEEVGVSAKSSNPGLLEVVSVQRSGQGNAFTRGSAELTEVQYEVRVRAAAGGSGTATVTVTAVGESGTVTQDFEVVVSSQTLPATGSDTTQRTGLIGALLLGFGFVTSLFSRRRRA</sequence>
<dbReference type="Pfam" id="PF03160">
    <property type="entry name" value="Calx-beta"/>
    <property type="match status" value="1"/>
</dbReference>
<evidence type="ECO:0000256" key="1">
    <source>
        <dbReference type="ARBA" id="ARBA00022512"/>
    </source>
</evidence>
<evidence type="ECO:0000256" key="9">
    <source>
        <dbReference type="SAM" id="Phobius"/>
    </source>
</evidence>
<evidence type="ECO:0000313" key="11">
    <source>
        <dbReference type="EMBL" id="BAN04514.1"/>
    </source>
</evidence>
<dbReference type="KEGG" id="aym:YM304_42000"/>